<organism evidence="1 2">
    <name type="scientific">Thalassotalea algicola</name>
    <dbReference type="NCBI Taxonomy" id="2716224"/>
    <lineage>
        <taxon>Bacteria</taxon>
        <taxon>Pseudomonadati</taxon>
        <taxon>Pseudomonadota</taxon>
        <taxon>Gammaproteobacteria</taxon>
        <taxon>Alteromonadales</taxon>
        <taxon>Colwelliaceae</taxon>
        <taxon>Thalassotalea</taxon>
    </lineage>
</organism>
<dbReference type="AlphaFoldDB" id="A0A7Y0LFC7"/>
<evidence type="ECO:0000313" key="2">
    <source>
        <dbReference type="Proteomes" id="UP000568664"/>
    </source>
</evidence>
<sequence>MKPRVKLTNATLISIKSDSEDKVKQALYATFAEDSKNGKKGEALFTTKVMEVIGLEYRTFGADFYTLDAEPKDFEVNVFEFNLMHECMYSPDDLLELRDMLPASC</sequence>
<proteinExistence type="predicted"/>
<reference evidence="1 2" key="1">
    <citation type="submission" date="2020-04" db="EMBL/GenBank/DDBJ databases">
        <title>Thalassotalea sp. M1531, isolated from the surface of marine red alga.</title>
        <authorList>
            <person name="Pang L."/>
            <person name="Lu D.-C."/>
        </authorList>
    </citation>
    <scope>NUCLEOTIDE SEQUENCE [LARGE SCALE GENOMIC DNA]</scope>
    <source>
        <strain evidence="1 2">M1531</strain>
    </source>
</reference>
<name>A0A7Y0LFC7_9GAMM</name>
<comment type="caution">
    <text evidence="1">The sequence shown here is derived from an EMBL/GenBank/DDBJ whole genome shotgun (WGS) entry which is preliminary data.</text>
</comment>
<dbReference type="Proteomes" id="UP000568664">
    <property type="component" value="Unassembled WGS sequence"/>
</dbReference>
<evidence type="ECO:0000313" key="1">
    <source>
        <dbReference type="EMBL" id="NMP32671.1"/>
    </source>
</evidence>
<protein>
    <submittedName>
        <fullName evidence="1">Uncharacterized protein</fullName>
    </submittedName>
</protein>
<gene>
    <name evidence="1" type="ORF">HII17_14005</name>
</gene>
<keyword evidence="2" id="KW-1185">Reference proteome</keyword>
<accession>A0A7Y0LFC7</accession>
<dbReference type="EMBL" id="JABBXH010000004">
    <property type="protein sequence ID" value="NMP32671.1"/>
    <property type="molecule type" value="Genomic_DNA"/>
</dbReference>
<dbReference type="RefSeq" id="WP_169075973.1">
    <property type="nucleotide sequence ID" value="NZ_JABBXH010000004.1"/>
</dbReference>